<feature type="modified residue" description="Phosphohistidine" evidence="2">
    <location>
        <position position="51"/>
    </location>
</feature>
<gene>
    <name evidence="4" type="ORF">DC366_07725</name>
</gene>
<reference evidence="4 5" key="1">
    <citation type="submission" date="2018-04" db="EMBL/GenBank/DDBJ databases">
        <title>Pelagivirga bohaiensis gen. nov., sp. nov., a bacterium isolated from the Bohai Sea.</title>
        <authorList>
            <person name="Ji X."/>
        </authorList>
    </citation>
    <scope>NUCLEOTIDE SEQUENCE [LARGE SCALE GENOMIC DNA]</scope>
    <source>
        <strain evidence="4 5">BH-SD19</strain>
    </source>
</reference>
<dbReference type="GO" id="GO:0000160">
    <property type="term" value="P:phosphorelay signal transduction system"/>
    <property type="evidence" value="ECO:0007669"/>
    <property type="project" value="UniProtKB-KW"/>
</dbReference>
<keyword evidence="4" id="KW-0808">Transferase</keyword>
<accession>A0A2T7G8L3</accession>
<evidence type="ECO:0000256" key="2">
    <source>
        <dbReference type="PROSITE-ProRule" id="PRU00110"/>
    </source>
</evidence>
<proteinExistence type="predicted"/>
<dbReference type="AlphaFoldDB" id="A0A2T7G8L3"/>
<feature type="domain" description="HPt" evidence="3">
    <location>
        <begin position="12"/>
        <end position="113"/>
    </location>
</feature>
<dbReference type="SUPFAM" id="SSF47226">
    <property type="entry name" value="Histidine-containing phosphotransfer domain, HPT domain"/>
    <property type="match status" value="1"/>
</dbReference>
<keyword evidence="1" id="KW-0902">Two-component regulatory system</keyword>
<keyword evidence="5" id="KW-1185">Reference proteome</keyword>
<dbReference type="Gene3D" id="1.20.120.160">
    <property type="entry name" value="HPT domain"/>
    <property type="match status" value="1"/>
</dbReference>
<dbReference type="PROSITE" id="PS50894">
    <property type="entry name" value="HPT"/>
    <property type="match status" value="1"/>
</dbReference>
<evidence type="ECO:0000259" key="3">
    <source>
        <dbReference type="PROSITE" id="PS50894"/>
    </source>
</evidence>
<dbReference type="Proteomes" id="UP000244446">
    <property type="component" value="Unassembled WGS sequence"/>
</dbReference>
<protein>
    <submittedName>
        <fullName evidence="4">Histidine kinase</fullName>
    </submittedName>
</protein>
<evidence type="ECO:0000313" key="5">
    <source>
        <dbReference type="Proteomes" id="UP000244446"/>
    </source>
</evidence>
<dbReference type="RefSeq" id="WP_108691613.1">
    <property type="nucleotide sequence ID" value="NZ_QCYH01000003.1"/>
</dbReference>
<comment type="caution">
    <text evidence="4">The sequence shown here is derived from an EMBL/GenBank/DDBJ whole genome shotgun (WGS) entry which is preliminary data.</text>
</comment>
<evidence type="ECO:0000256" key="1">
    <source>
        <dbReference type="ARBA" id="ARBA00023012"/>
    </source>
</evidence>
<sequence>MIDWARITELRDEIGADDFCDVVVLFLEEVEEEICQLRDGCETAQLEARLHMLKGSALNLGFRTFSEFCQRAETAAANGQHAQIDMPATLASFDASKTAFLSGLERLKSGAEA</sequence>
<dbReference type="Pfam" id="PF01627">
    <property type="entry name" value="Hpt"/>
    <property type="match status" value="1"/>
</dbReference>
<dbReference type="GO" id="GO:0004672">
    <property type="term" value="F:protein kinase activity"/>
    <property type="evidence" value="ECO:0007669"/>
    <property type="project" value="UniProtKB-ARBA"/>
</dbReference>
<dbReference type="OrthoDB" id="7867809at2"/>
<keyword evidence="2" id="KW-0597">Phosphoprotein</keyword>
<name>A0A2T7G8L3_9RHOB</name>
<dbReference type="EMBL" id="QCYH01000003">
    <property type="protein sequence ID" value="PVA10754.1"/>
    <property type="molecule type" value="Genomic_DNA"/>
</dbReference>
<dbReference type="InterPro" id="IPR008207">
    <property type="entry name" value="Sig_transdc_His_kin_Hpt_dom"/>
</dbReference>
<organism evidence="4 5">
    <name type="scientific">Pelagivirga sediminicola</name>
    <dbReference type="NCBI Taxonomy" id="2170575"/>
    <lineage>
        <taxon>Bacteria</taxon>
        <taxon>Pseudomonadati</taxon>
        <taxon>Pseudomonadota</taxon>
        <taxon>Alphaproteobacteria</taxon>
        <taxon>Rhodobacterales</taxon>
        <taxon>Paracoccaceae</taxon>
        <taxon>Pelagivirga</taxon>
    </lineage>
</organism>
<dbReference type="InterPro" id="IPR036641">
    <property type="entry name" value="HPT_dom_sf"/>
</dbReference>
<evidence type="ECO:0000313" key="4">
    <source>
        <dbReference type="EMBL" id="PVA10754.1"/>
    </source>
</evidence>
<keyword evidence="4" id="KW-0418">Kinase</keyword>